<accession>M8BX63</accession>
<dbReference type="AlphaFoldDB" id="M8BX63"/>
<dbReference type="SMART" id="SM00256">
    <property type="entry name" value="FBOX"/>
    <property type="match status" value="1"/>
</dbReference>
<sequence length="106" mass="11987">MDGSDGNGICFPYDVLLNILGRLQCRPLAKSRRVCRAWRAIVDGHKLLLRGHIFRRPLFRHDSASMPHYCNCLLLLEESDDCLRREEALAHSSSAARLASPRLVTS</sequence>
<organism evidence="1">
    <name type="scientific">Aegilops tauschii</name>
    <name type="common">Tausch's goatgrass</name>
    <name type="synonym">Aegilops squarrosa</name>
    <dbReference type="NCBI Taxonomy" id="37682"/>
    <lineage>
        <taxon>Eukaryota</taxon>
        <taxon>Viridiplantae</taxon>
        <taxon>Streptophyta</taxon>
        <taxon>Embryophyta</taxon>
        <taxon>Tracheophyta</taxon>
        <taxon>Spermatophyta</taxon>
        <taxon>Magnoliopsida</taxon>
        <taxon>Liliopsida</taxon>
        <taxon>Poales</taxon>
        <taxon>Poaceae</taxon>
        <taxon>BOP clade</taxon>
        <taxon>Pooideae</taxon>
        <taxon>Triticodae</taxon>
        <taxon>Triticeae</taxon>
        <taxon>Triticinae</taxon>
        <taxon>Aegilops</taxon>
    </lineage>
</organism>
<protein>
    <submittedName>
        <fullName evidence="1">Uncharacterized protein</fullName>
    </submittedName>
</protein>
<reference evidence="1" key="1">
    <citation type="submission" date="2015-06" db="UniProtKB">
        <authorList>
            <consortium name="EnsemblPlants"/>
        </authorList>
    </citation>
    <scope>IDENTIFICATION</scope>
</reference>
<dbReference type="PANTHER" id="PTHR34591">
    <property type="entry name" value="OS03G0653100 PROTEIN-RELATED"/>
    <property type="match status" value="1"/>
</dbReference>
<name>M8BX63_AEGTA</name>
<dbReference type="InterPro" id="IPR001810">
    <property type="entry name" value="F-box_dom"/>
</dbReference>
<proteinExistence type="predicted"/>
<dbReference type="PANTHER" id="PTHR34591:SF33">
    <property type="entry name" value="F-BOX DOMAIN-CONTAINING PROTEIN"/>
    <property type="match status" value="1"/>
</dbReference>
<dbReference type="Gene3D" id="1.20.1280.50">
    <property type="match status" value="1"/>
</dbReference>
<dbReference type="Pfam" id="PF00646">
    <property type="entry name" value="F-box"/>
    <property type="match status" value="1"/>
</dbReference>
<dbReference type="EnsemblPlants" id="EMT07533">
    <property type="protein sequence ID" value="EMT07533"/>
    <property type="gene ID" value="F775_42545"/>
</dbReference>
<evidence type="ECO:0000313" key="1">
    <source>
        <dbReference type="EnsemblPlants" id="EMT07533"/>
    </source>
</evidence>
<dbReference type="InterPro" id="IPR036047">
    <property type="entry name" value="F-box-like_dom_sf"/>
</dbReference>
<dbReference type="SUPFAM" id="SSF81383">
    <property type="entry name" value="F-box domain"/>
    <property type="match status" value="1"/>
</dbReference>